<dbReference type="EMBL" id="ACJN02000003">
    <property type="protein sequence ID" value="EFI33965.1"/>
    <property type="molecule type" value="Genomic_DNA"/>
</dbReference>
<feature type="coiled-coil region" evidence="1">
    <location>
        <begin position="28"/>
        <end position="69"/>
    </location>
</feature>
<gene>
    <name evidence="3" type="ORF">Dthio_PD1304</name>
</gene>
<evidence type="ECO:0000313" key="4">
    <source>
        <dbReference type="Proteomes" id="UP000005496"/>
    </source>
</evidence>
<evidence type="ECO:0000256" key="2">
    <source>
        <dbReference type="SAM" id="MobiDB-lite"/>
    </source>
</evidence>
<dbReference type="Proteomes" id="UP000005496">
    <property type="component" value="Unassembled WGS sequence"/>
</dbReference>
<dbReference type="RefSeq" id="WP_008871314.1">
    <property type="nucleotide sequence ID" value="NZ_ACJN02000003.1"/>
</dbReference>
<protein>
    <submittedName>
        <fullName evidence="3">Uncharacterized protein</fullName>
    </submittedName>
</protein>
<proteinExistence type="predicted"/>
<evidence type="ECO:0000256" key="1">
    <source>
        <dbReference type="SAM" id="Coils"/>
    </source>
</evidence>
<keyword evidence="1" id="KW-0175">Coiled coil</keyword>
<dbReference type="AlphaFoldDB" id="D6STE9"/>
<organism evidence="3 4">
    <name type="scientific">Desulfonatronospira thiodismutans ASO3-1</name>
    <dbReference type="NCBI Taxonomy" id="555779"/>
    <lineage>
        <taxon>Bacteria</taxon>
        <taxon>Pseudomonadati</taxon>
        <taxon>Thermodesulfobacteriota</taxon>
        <taxon>Desulfovibrionia</taxon>
        <taxon>Desulfovibrionales</taxon>
        <taxon>Desulfonatronovibrionaceae</taxon>
        <taxon>Desulfonatronospira</taxon>
    </lineage>
</organism>
<sequence>MDAWDLLIYLMIFLAAVVGTALAYARMLDWKKRNIKLLEQRLAETQKHYNELTKEVGDLKLKKNRLRSELQDRKKVQDMNSETRQKEQEHDQEWAEDQLPESLSYLLNKGIVEHKHIEKARQYLEKGDNAGLAVEDAMVLLGFVQPEDLRKAKKKVQKD</sequence>
<keyword evidence="4" id="KW-1185">Reference proteome</keyword>
<evidence type="ECO:0000313" key="3">
    <source>
        <dbReference type="EMBL" id="EFI33965.1"/>
    </source>
</evidence>
<feature type="region of interest" description="Disordered" evidence="2">
    <location>
        <begin position="70"/>
        <end position="95"/>
    </location>
</feature>
<comment type="caution">
    <text evidence="3">The sequence shown here is derived from an EMBL/GenBank/DDBJ whole genome shotgun (WGS) entry which is preliminary data.</text>
</comment>
<accession>D6STE9</accession>
<name>D6STE9_9BACT</name>
<feature type="compositionally biased region" description="Basic and acidic residues" evidence="2">
    <location>
        <begin position="70"/>
        <end position="93"/>
    </location>
</feature>
<reference evidence="3" key="1">
    <citation type="submission" date="2010-05" db="EMBL/GenBank/DDBJ databases">
        <title>The draft genome of Desulfonatronospira thiodismutans ASO3-1.</title>
        <authorList>
            <consortium name="US DOE Joint Genome Institute (JGI-PGF)"/>
            <person name="Lucas S."/>
            <person name="Copeland A."/>
            <person name="Lapidus A."/>
            <person name="Cheng J.-F."/>
            <person name="Bruce D."/>
            <person name="Goodwin L."/>
            <person name="Pitluck S."/>
            <person name="Chertkov O."/>
            <person name="Brettin T."/>
            <person name="Detter J.C."/>
            <person name="Han C."/>
            <person name="Land M.L."/>
            <person name="Hauser L."/>
            <person name="Kyrpides N."/>
            <person name="Mikhailova N."/>
            <person name="Muyzer G."/>
            <person name="Woyke T."/>
        </authorList>
    </citation>
    <scope>NUCLEOTIDE SEQUENCE [LARGE SCALE GENOMIC DNA]</scope>
    <source>
        <strain evidence="3">ASO3-1</strain>
    </source>
</reference>
<dbReference type="OrthoDB" id="9902447at2"/>